<keyword evidence="16" id="KW-1185">Reference proteome</keyword>
<keyword evidence="10" id="KW-0539">Nucleus</keyword>
<reference evidence="15 16" key="2">
    <citation type="submission" date="2015-05" db="EMBL/GenBank/DDBJ databases">
        <authorList>
            <person name="Morales-Cruz A."/>
            <person name="Amrine K.C."/>
            <person name="Cantu D."/>
        </authorList>
    </citation>
    <scope>NUCLEOTIDE SEQUENCE [LARGE SCALE GENOMIC DNA]</scope>
    <source>
        <strain evidence="15">UCRPC4</strain>
    </source>
</reference>
<evidence type="ECO:0000256" key="5">
    <source>
        <dbReference type="ARBA" id="ARBA00022763"/>
    </source>
</evidence>
<dbReference type="Gene3D" id="3.60.15.10">
    <property type="entry name" value="Ribonuclease Z/Hydroxyacylglutathione hydrolase-like"/>
    <property type="match status" value="1"/>
</dbReference>
<dbReference type="GO" id="GO:0006303">
    <property type="term" value="P:double-strand break repair via nonhomologous end joining"/>
    <property type="evidence" value="ECO:0007669"/>
    <property type="project" value="TreeGrafter"/>
</dbReference>
<protein>
    <recommendedName>
        <fullName evidence="11">Protein artemis</fullName>
    </recommendedName>
    <alternativeName>
        <fullName evidence="12">DNA cross-link repair 1C protein</fullName>
    </alternativeName>
</protein>
<comment type="subcellular location">
    <subcellularLocation>
        <location evidence="1">Nucleus</location>
    </subcellularLocation>
</comment>
<evidence type="ECO:0000256" key="6">
    <source>
        <dbReference type="ARBA" id="ARBA00022801"/>
    </source>
</evidence>
<evidence type="ECO:0000256" key="1">
    <source>
        <dbReference type="ARBA" id="ARBA00004123"/>
    </source>
</evidence>
<dbReference type="GO" id="GO:0000723">
    <property type="term" value="P:telomere maintenance"/>
    <property type="evidence" value="ECO:0007669"/>
    <property type="project" value="TreeGrafter"/>
</dbReference>
<evidence type="ECO:0000313" key="16">
    <source>
        <dbReference type="Proteomes" id="UP000053317"/>
    </source>
</evidence>
<keyword evidence="6" id="KW-0378">Hydrolase</keyword>
<dbReference type="InterPro" id="IPR036866">
    <property type="entry name" value="RibonucZ/Hydroxyglut_hydro"/>
</dbReference>
<dbReference type="GO" id="GO:0035312">
    <property type="term" value="F:5'-3' DNA exonuclease activity"/>
    <property type="evidence" value="ECO:0007669"/>
    <property type="project" value="TreeGrafter"/>
</dbReference>
<gene>
    <name evidence="15" type="ORF">UCRPC4_g03108</name>
</gene>
<evidence type="ECO:0000256" key="9">
    <source>
        <dbReference type="ARBA" id="ARBA00023204"/>
    </source>
</evidence>
<dbReference type="AlphaFoldDB" id="A0A0G2EIW4"/>
<sequence length="618" mass="69528">MNFAKGILESRVQTYKHLKTVLRPIPLQTPTEIDLSPIERIRVTLFDANHCPGAVMFLIEGDGKAILYTGDIRAEPWWVNQIVRSPIILPYSRGHKNLDTIYLDTTFAVKDDVYKEFPPKASGLSELLDKISKYPPETTFYFRAWTLGYEDVWITLSSFLRDQFGNQRHKGCFTLDKNAGIHSCEPGTQCHAELSQKAVVWITPIITRTNTGEDVLELGAGGGGGDLYQVPLLDIADIYAIQKLEQLLHKKVNDLTTQSAILDRIRAARDAGQLRISLEGLDKDVYEDIPISELVNLIAKDSKVSKCSSMAKAALKGLPDTVHFPYSRHSSYSELCHLVSAFRPKDIHPCTVDADTWSEEVSMGYLFGHCCSSSIFTHDEKMRELLQDKMEMAQSQRKRKRKRLESQEDSQKSSEDNSSQFSNFKTAHEASHPINQVRQPNDDQVEPHHKLDTPKTRSPNHHEPPYIPQLTTVDKPNLSEKQNSVKKFQKSSTKVDNLHWLDSSPSSVHSSSHPAKAQPPTSPPSNTTNTTPSPSPPSPTPSFLNSQSLLHLPISSNPESSSPTDSFFSARKRSRLKRRLDAYNAARRAIEDPELGAEWDDFRPRTAGNSHEKEEIEL</sequence>
<dbReference type="Proteomes" id="UP000053317">
    <property type="component" value="Unassembled WGS sequence"/>
</dbReference>
<dbReference type="PANTHER" id="PTHR23240:SF8">
    <property type="entry name" value="PROTEIN ARTEMIS"/>
    <property type="match status" value="1"/>
</dbReference>
<comment type="caution">
    <text evidence="15">The sequence shown here is derived from an EMBL/GenBank/DDBJ whole genome shotgun (WGS) entry which is preliminary data.</text>
</comment>
<evidence type="ECO:0000256" key="8">
    <source>
        <dbReference type="ARBA" id="ARBA00023172"/>
    </source>
</evidence>
<dbReference type="SUPFAM" id="SSF56281">
    <property type="entry name" value="Metallo-hydrolase/oxidoreductase"/>
    <property type="match status" value="1"/>
</dbReference>
<dbReference type="GO" id="GO:0005634">
    <property type="term" value="C:nucleus"/>
    <property type="evidence" value="ECO:0007669"/>
    <property type="project" value="UniProtKB-SubCell"/>
</dbReference>
<feature type="compositionally biased region" description="Basic and acidic residues" evidence="13">
    <location>
        <begin position="404"/>
        <end position="415"/>
    </location>
</feature>
<evidence type="ECO:0000256" key="3">
    <source>
        <dbReference type="ARBA" id="ARBA00022722"/>
    </source>
</evidence>
<reference evidence="15 16" key="1">
    <citation type="submission" date="2015-05" db="EMBL/GenBank/DDBJ databases">
        <title>Distinctive expansion of gene families associated with plant cell wall degradation and secondary metabolism in the genomes of grapevine trunk pathogens.</title>
        <authorList>
            <person name="Lawrence D.P."/>
            <person name="Travadon R."/>
            <person name="Rolshausen P.E."/>
            <person name="Baumgartner K."/>
        </authorList>
    </citation>
    <scope>NUCLEOTIDE SEQUENCE [LARGE SCALE GENOMIC DNA]</scope>
    <source>
        <strain evidence="15">UCRPC4</strain>
    </source>
</reference>
<evidence type="ECO:0000256" key="2">
    <source>
        <dbReference type="ARBA" id="ARBA00010304"/>
    </source>
</evidence>
<feature type="compositionally biased region" description="Basic and acidic residues" evidence="13">
    <location>
        <begin position="600"/>
        <end position="618"/>
    </location>
</feature>
<name>A0A0G2EIW4_PHACM</name>
<evidence type="ECO:0000256" key="10">
    <source>
        <dbReference type="ARBA" id="ARBA00023242"/>
    </source>
</evidence>
<evidence type="ECO:0000256" key="12">
    <source>
        <dbReference type="ARBA" id="ARBA00042677"/>
    </source>
</evidence>
<feature type="compositionally biased region" description="Polar residues" evidence="13">
    <location>
        <begin position="469"/>
        <end position="495"/>
    </location>
</feature>
<evidence type="ECO:0000256" key="7">
    <source>
        <dbReference type="ARBA" id="ARBA00022839"/>
    </source>
</evidence>
<feature type="domain" description="DNA repair metallo-beta-lactamase" evidence="14">
    <location>
        <begin position="321"/>
        <end position="351"/>
    </location>
</feature>
<comment type="similarity">
    <text evidence="2">Belongs to the DNA repair metallo-beta-lactamase (DRMBL) family.</text>
</comment>
<dbReference type="GO" id="GO:0003684">
    <property type="term" value="F:damaged DNA binding"/>
    <property type="evidence" value="ECO:0007669"/>
    <property type="project" value="TreeGrafter"/>
</dbReference>
<proteinExistence type="inferred from homology"/>
<keyword evidence="3" id="KW-0540">Nuclease</keyword>
<dbReference type="InterPro" id="IPR011084">
    <property type="entry name" value="DRMBL"/>
</dbReference>
<dbReference type="EMBL" id="LCWF01000073">
    <property type="protein sequence ID" value="KKY22782.1"/>
    <property type="molecule type" value="Genomic_DNA"/>
</dbReference>
<keyword evidence="9" id="KW-0234">DNA repair</keyword>
<organism evidence="15 16">
    <name type="scientific">Phaeomoniella chlamydospora</name>
    <name type="common">Phaeoacremonium chlamydosporum</name>
    <dbReference type="NCBI Taxonomy" id="158046"/>
    <lineage>
        <taxon>Eukaryota</taxon>
        <taxon>Fungi</taxon>
        <taxon>Dikarya</taxon>
        <taxon>Ascomycota</taxon>
        <taxon>Pezizomycotina</taxon>
        <taxon>Eurotiomycetes</taxon>
        <taxon>Chaetothyriomycetidae</taxon>
        <taxon>Phaeomoniellales</taxon>
        <taxon>Phaeomoniellaceae</taxon>
        <taxon>Phaeomoniella</taxon>
    </lineage>
</organism>
<feature type="region of interest" description="Disordered" evidence="13">
    <location>
        <begin position="391"/>
        <end position="618"/>
    </location>
</feature>
<keyword evidence="5" id="KW-0227">DNA damage</keyword>
<evidence type="ECO:0000259" key="14">
    <source>
        <dbReference type="Pfam" id="PF07522"/>
    </source>
</evidence>
<feature type="compositionally biased region" description="Basic and acidic residues" evidence="13">
    <location>
        <begin position="445"/>
        <end position="464"/>
    </location>
</feature>
<feature type="compositionally biased region" description="Low complexity" evidence="13">
    <location>
        <begin position="553"/>
        <end position="569"/>
    </location>
</feature>
<dbReference type="OrthoDB" id="5561659at2759"/>
<keyword evidence="4" id="KW-0255">Endonuclease</keyword>
<dbReference type="PANTHER" id="PTHR23240">
    <property type="entry name" value="DNA CROSS-LINK REPAIR PROTEIN PSO2/SNM1-RELATED"/>
    <property type="match status" value="1"/>
</dbReference>
<keyword evidence="8" id="KW-0233">DNA recombination</keyword>
<dbReference type="GO" id="GO:0004519">
    <property type="term" value="F:endonuclease activity"/>
    <property type="evidence" value="ECO:0007669"/>
    <property type="project" value="UniProtKB-KW"/>
</dbReference>
<dbReference type="GO" id="GO:0036297">
    <property type="term" value="P:interstrand cross-link repair"/>
    <property type="evidence" value="ECO:0007669"/>
    <property type="project" value="TreeGrafter"/>
</dbReference>
<dbReference type="GO" id="GO:0006310">
    <property type="term" value="P:DNA recombination"/>
    <property type="evidence" value="ECO:0007669"/>
    <property type="project" value="UniProtKB-KW"/>
</dbReference>
<evidence type="ECO:0000256" key="13">
    <source>
        <dbReference type="SAM" id="MobiDB-lite"/>
    </source>
</evidence>
<evidence type="ECO:0000313" key="15">
    <source>
        <dbReference type="EMBL" id="KKY22782.1"/>
    </source>
</evidence>
<feature type="compositionally biased region" description="Low complexity" evidence="13">
    <location>
        <begin position="503"/>
        <end position="514"/>
    </location>
</feature>
<evidence type="ECO:0000256" key="11">
    <source>
        <dbReference type="ARBA" id="ARBA00039759"/>
    </source>
</evidence>
<dbReference type="Pfam" id="PF07522">
    <property type="entry name" value="DRMBL"/>
    <property type="match status" value="1"/>
</dbReference>
<accession>A0A0G2EIW4</accession>
<evidence type="ECO:0000256" key="4">
    <source>
        <dbReference type="ARBA" id="ARBA00022759"/>
    </source>
</evidence>
<keyword evidence="7" id="KW-0269">Exonuclease</keyword>